<dbReference type="Proteomes" id="UP000028834">
    <property type="component" value="Unassembled WGS sequence"/>
</dbReference>
<name>A0A086LN80_TOXGO</name>
<reference evidence="1 2" key="1">
    <citation type="submission" date="2014-05" db="EMBL/GenBank/DDBJ databases">
        <authorList>
            <person name="Sibley D."/>
            <person name="Venepally P."/>
            <person name="Karamycheva S."/>
            <person name="Hadjithomas M."/>
            <person name="Khan A."/>
            <person name="Brunk B."/>
            <person name="Roos D."/>
            <person name="Caler E."/>
            <person name="Lorenzi H."/>
        </authorList>
    </citation>
    <scope>NUCLEOTIDE SEQUENCE [LARGE SCALE GENOMIC DNA]</scope>
    <source>
        <strain evidence="1 2">RUB</strain>
    </source>
</reference>
<organism evidence="1 2">
    <name type="scientific">Toxoplasma gondii RUB</name>
    <dbReference type="NCBI Taxonomy" id="935652"/>
    <lineage>
        <taxon>Eukaryota</taxon>
        <taxon>Sar</taxon>
        <taxon>Alveolata</taxon>
        <taxon>Apicomplexa</taxon>
        <taxon>Conoidasida</taxon>
        <taxon>Coccidia</taxon>
        <taxon>Eucoccidiorida</taxon>
        <taxon>Eimeriorina</taxon>
        <taxon>Sarcocystidae</taxon>
        <taxon>Toxoplasma</taxon>
    </lineage>
</organism>
<dbReference type="AlphaFoldDB" id="A0A086LN80"/>
<evidence type="ECO:0000313" key="2">
    <source>
        <dbReference type="Proteomes" id="UP000028834"/>
    </source>
</evidence>
<sequence length="105" mass="11612">MSGPKPTVGEPGCGSLYAPSVFATFQLFTRFSSGSQHHTRISSSKRIPKRAMKWCHEPSIFEKPTFIYKLYTYHDIHLGSLLPNVSLYGINGSDSCWPGTCLVTG</sequence>
<dbReference type="EMBL" id="AFYV02002639">
    <property type="protein sequence ID" value="KFG58098.1"/>
    <property type="molecule type" value="Genomic_DNA"/>
</dbReference>
<accession>A0A086LN80</accession>
<comment type="caution">
    <text evidence="1">The sequence shown here is derived from an EMBL/GenBank/DDBJ whole genome shotgun (WGS) entry which is preliminary data.</text>
</comment>
<proteinExistence type="predicted"/>
<gene>
    <name evidence="1" type="ORF">TGRUB_237120</name>
</gene>
<dbReference type="VEuPathDB" id="ToxoDB:TGRUB_237120"/>
<evidence type="ECO:0000313" key="1">
    <source>
        <dbReference type="EMBL" id="KFG58098.1"/>
    </source>
</evidence>
<protein>
    <submittedName>
        <fullName evidence="1">Uncharacterized protein</fullName>
    </submittedName>
</protein>